<dbReference type="PROSITE" id="PS51192">
    <property type="entry name" value="HELICASE_ATP_BIND_1"/>
    <property type="match status" value="1"/>
</dbReference>
<dbReference type="PANTHER" id="PTHR12131:SF1">
    <property type="entry name" value="ATP-DEPENDENT RNA HELICASE SUPV3L1, MITOCHONDRIAL-RELATED"/>
    <property type="match status" value="1"/>
</dbReference>
<dbReference type="OrthoDB" id="9807155at2"/>
<reference evidence="10 11" key="1">
    <citation type="journal article" date="2019" name="Nat. Med.">
        <title>A library of human gut bacterial isolates paired with longitudinal multiomics data enables mechanistic microbiome research.</title>
        <authorList>
            <person name="Poyet M."/>
            <person name="Groussin M."/>
            <person name="Gibbons S.M."/>
            <person name="Avila-Pacheco J."/>
            <person name="Jiang X."/>
            <person name="Kearney S.M."/>
            <person name="Perrotta A.R."/>
            <person name="Berdy B."/>
            <person name="Zhao S."/>
            <person name="Lieberman T.D."/>
            <person name="Swanson P.K."/>
            <person name="Smith M."/>
            <person name="Roesemann S."/>
            <person name="Alexander J.E."/>
            <person name="Rich S.A."/>
            <person name="Livny J."/>
            <person name="Vlamakis H."/>
            <person name="Clish C."/>
            <person name="Bullock K."/>
            <person name="Deik A."/>
            <person name="Scott J."/>
            <person name="Pierce K.A."/>
            <person name="Xavier R.J."/>
            <person name="Alm E.J."/>
        </authorList>
    </citation>
    <scope>NUCLEOTIDE SEQUENCE [LARGE SCALE GENOMIC DNA]</scope>
    <source>
        <strain evidence="10 11">BIOML-A198</strain>
    </source>
</reference>
<evidence type="ECO:0000313" key="10">
    <source>
        <dbReference type="EMBL" id="MTK20373.1"/>
    </source>
</evidence>
<dbReference type="Gene3D" id="3.40.50.300">
    <property type="entry name" value="P-loop containing nucleotide triphosphate hydrolases"/>
    <property type="match status" value="2"/>
</dbReference>
<evidence type="ECO:0000256" key="4">
    <source>
        <dbReference type="ARBA" id="ARBA00022806"/>
    </source>
</evidence>
<dbReference type="CDD" id="cd17913">
    <property type="entry name" value="DEXQc_Suv3"/>
    <property type="match status" value="1"/>
</dbReference>
<comment type="caution">
    <text evidence="10">The sequence shown here is derived from an EMBL/GenBank/DDBJ whole genome shotgun (WGS) entry which is preliminary data.</text>
</comment>
<evidence type="ECO:0000313" key="11">
    <source>
        <dbReference type="Proteomes" id="UP000487649"/>
    </source>
</evidence>
<keyword evidence="3" id="KW-0378">Hydrolase</keyword>
<dbReference type="Pfam" id="PF22527">
    <property type="entry name" value="DEXQc_Suv3"/>
    <property type="match status" value="1"/>
</dbReference>
<dbReference type="InterPro" id="IPR001650">
    <property type="entry name" value="Helicase_C-like"/>
</dbReference>
<dbReference type="InterPro" id="IPR014001">
    <property type="entry name" value="Helicase_ATP-bd"/>
</dbReference>
<dbReference type="GO" id="GO:0003724">
    <property type="term" value="F:RNA helicase activity"/>
    <property type="evidence" value="ECO:0007669"/>
    <property type="project" value="UniProtKB-EC"/>
</dbReference>
<evidence type="ECO:0000259" key="8">
    <source>
        <dbReference type="PROSITE" id="PS51192"/>
    </source>
</evidence>
<dbReference type="SMART" id="SM00490">
    <property type="entry name" value="HELICc"/>
    <property type="match status" value="1"/>
</dbReference>
<evidence type="ECO:0000256" key="6">
    <source>
        <dbReference type="ARBA" id="ARBA00022946"/>
    </source>
</evidence>
<evidence type="ECO:0000256" key="1">
    <source>
        <dbReference type="ARBA" id="ARBA00012552"/>
    </source>
</evidence>
<organism evidence="10 11">
    <name type="scientific">Turicibacter sanguinis</name>
    <dbReference type="NCBI Taxonomy" id="154288"/>
    <lineage>
        <taxon>Bacteria</taxon>
        <taxon>Bacillati</taxon>
        <taxon>Bacillota</taxon>
        <taxon>Erysipelotrichia</taxon>
        <taxon>Erysipelotrichales</taxon>
        <taxon>Turicibacteraceae</taxon>
        <taxon>Turicibacter</taxon>
    </lineage>
</organism>
<dbReference type="GO" id="GO:0005524">
    <property type="term" value="F:ATP binding"/>
    <property type="evidence" value="ECO:0007669"/>
    <property type="project" value="UniProtKB-KW"/>
</dbReference>
<dbReference type="SUPFAM" id="SSF52540">
    <property type="entry name" value="P-loop containing nucleoside triphosphate hydrolases"/>
    <property type="match status" value="1"/>
</dbReference>
<dbReference type="InterPro" id="IPR044774">
    <property type="entry name" value="Suv3_DEXQc"/>
</dbReference>
<dbReference type="InterPro" id="IPR027417">
    <property type="entry name" value="P-loop_NTPase"/>
</dbReference>
<evidence type="ECO:0000259" key="9">
    <source>
        <dbReference type="PROSITE" id="PS51194"/>
    </source>
</evidence>
<dbReference type="EC" id="3.6.4.13" evidence="1"/>
<dbReference type="EMBL" id="WMQE01000004">
    <property type="protein sequence ID" value="MTK20373.1"/>
    <property type="molecule type" value="Genomic_DNA"/>
</dbReference>
<comment type="catalytic activity">
    <reaction evidence="7">
        <text>ATP + H2O = ADP + phosphate + H(+)</text>
        <dbReference type="Rhea" id="RHEA:13065"/>
        <dbReference type="ChEBI" id="CHEBI:15377"/>
        <dbReference type="ChEBI" id="CHEBI:15378"/>
        <dbReference type="ChEBI" id="CHEBI:30616"/>
        <dbReference type="ChEBI" id="CHEBI:43474"/>
        <dbReference type="ChEBI" id="CHEBI:456216"/>
        <dbReference type="EC" id="3.6.4.13"/>
    </reaction>
</comment>
<accession>A0A9X4XCF4</accession>
<dbReference type="Pfam" id="PF00271">
    <property type="entry name" value="Helicase_C"/>
    <property type="match status" value="1"/>
</dbReference>
<dbReference type="InterPro" id="IPR055206">
    <property type="entry name" value="DEXQc_SUV3"/>
</dbReference>
<dbReference type="AlphaFoldDB" id="A0A9X4XCF4"/>
<dbReference type="RefSeq" id="WP_006785681.1">
    <property type="nucleotide sequence ID" value="NZ_CABJBH010000007.1"/>
</dbReference>
<keyword evidence="6" id="KW-0809">Transit peptide</keyword>
<dbReference type="GeneID" id="60059086"/>
<evidence type="ECO:0000256" key="7">
    <source>
        <dbReference type="ARBA" id="ARBA00047984"/>
    </source>
</evidence>
<sequence length="586" mass="68376">MKKSHGIEKEIKKLRIHLSHLQENSKKASLHLLMNEEALIRKKIKILKQLPDMEEYGGEILYNDYVLLLNDISRKILSHYNEENQTDYNFEDLTSSYKEAFINSGILCVLQGIYLPRLMNHDFQCYLPINPKDEYKKTRQMKRKFYLHLGETNTGKTYHAIEALKKSKRGIYLAPLRLLALENYENLNQSQIPCHLLTGEEEIIVTNANHISCTIEKLDLNQLYDVAVIDEVQLIGDVIRGASWTKAILGLMSQDIHICGALNTKKLLIQLIEDCGEEYEIKEYYRNTPLKLEQTPYQMNNPSAGDALIAFSKKKVLELSRYYQDRGYKVSVIYGDLPPEVRRLQYSMFSSGESELLITTDAIGMGVNLPIKRIVFTSLKKFDGEDIRELTSQEVKQIAGRAGRKGIYEVGYVTSIDEYLGRLQEKLECEDRLIEKAIIGPTELLLQIKGIPLIEKLAIWSMYYDEFSYYQKMDVSHYLFILEQIKPYKLSQNDQWKVMKLPINFTNPELLNLLLFFIEEVFVDGNFELTKPKIHSEDLDLLEIHYQEVNLYYNFSKSFNLIFDVNWVYRERAKISKKLNYLLHCL</sequence>
<dbReference type="InterPro" id="IPR050699">
    <property type="entry name" value="RNA-DNA_Helicase"/>
</dbReference>
<dbReference type="Proteomes" id="UP000487649">
    <property type="component" value="Unassembled WGS sequence"/>
</dbReference>
<feature type="domain" description="Helicase C-terminal" evidence="9">
    <location>
        <begin position="291"/>
        <end position="452"/>
    </location>
</feature>
<dbReference type="PROSITE" id="PS51194">
    <property type="entry name" value="HELICASE_CTER"/>
    <property type="match status" value="1"/>
</dbReference>
<evidence type="ECO:0000256" key="5">
    <source>
        <dbReference type="ARBA" id="ARBA00022840"/>
    </source>
</evidence>
<dbReference type="PANTHER" id="PTHR12131">
    <property type="entry name" value="ATP-DEPENDENT RNA AND DNA HELICASE"/>
    <property type="match status" value="1"/>
</dbReference>
<keyword evidence="2" id="KW-0547">Nucleotide-binding</keyword>
<dbReference type="Gene3D" id="1.20.272.40">
    <property type="match status" value="1"/>
</dbReference>
<dbReference type="CDD" id="cd18805">
    <property type="entry name" value="SF2_C_suv3"/>
    <property type="match status" value="1"/>
</dbReference>
<feature type="domain" description="Helicase ATP-binding" evidence="8">
    <location>
        <begin position="137"/>
        <end position="251"/>
    </location>
</feature>
<name>A0A9X4XCF4_9FIRM</name>
<dbReference type="GO" id="GO:0016787">
    <property type="term" value="F:hydrolase activity"/>
    <property type="evidence" value="ECO:0007669"/>
    <property type="project" value="UniProtKB-KW"/>
</dbReference>
<evidence type="ECO:0000256" key="3">
    <source>
        <dbReference type="ARBA" id="ARBA00022801"/>
    </source>
</evidence>
<evidence type="ECO:0000256" key="2">
    <source>
        <dbReference type="ARBA" id="ARBA00022741"/>
    </source>
</evidence>
<proteinExistence type="predicted"/>
<keyword evidence="5" id="KW-0067">ATP-binding</keyword>
<keyword evidence="4 10" id="KW-0347">Helicase</keyword>
<protein>
    <recommendedName>
        <fullName evidence="1">RNA helicase</fullName>
        <ecNumber evidence="1">3.6.4.13</ecNumber>
    </recommendedName>
</protein>
<gene>
    <name evidence="10" type="ORF">GMA92_02830</name>
</gene>